<evidence type="ECO:0000313" key="12">
    <source>
        <dbReference type="EMBL" id="AAZ48156.1"/>
    </source>
</evidence>
<dbReference type="InterPro" id="IPR044068">
    <property type="entry name" value="CB"/>
</dbReference>
<keyword evidence="3" id="KW-0963">Cytoplasm</keyword>
<comment type="subcellular location">
    <subcellularLocation>
        <location evidence="1">Cytoplasm</location>
    </subcellularLocation>
</comment>
<evidence type="ECO:0000256" key="5">
    <source>
        <dbReference type="ARBA" id="ARBA00023125"/>
    </source>
</evidence>
<keyword evidence="6" id="KW-0233">DNA recombination</keyword>
<gene>
    <name evidence="12" type="ordered locus">Daro_3427</name>
</gene>
<evidence type="ECO:0000256" key="8">
    <source>
        <dbReference type="ARBA" id="ARBA00038613"/>
    </source>
</evidence>
<dbReference type="SUPFAM" id="SSF56349">
    <property type="entry name" value="DNA breaking-rejoining enzymes"/>
    <property type="match status" value="1"/>
</dbReference>
<keyword evidence="5 9" id="KW-0238">DNA-binding</keyword>
<protein>
    <submittedName>
        <fullName evidence="12">Integron integrase</fullName>
    </submittedName>
</protein>
<dbReference type="EMBL" id="CP000089">
    <property type="protein sequence ID" value="AAZ48156.1"/>
    <property type="molecule type" value="Genomic_DNA"/>
</dbReference>
<dbReference type="AlphaFoldDB" id="Q47AH5"/>
<evidence type="ECO:0000256" key="3">
    <source>
        <dbReference type="ARBA" id="ARBA00022490"/>
    </source>
</evidence>
<evidence type="ECO:0000259" key="10">
    <source>
        <dbReference type="PROSITE" id="PS51898"/>
    </source>
</evidence>
<dbReference type="STRING" id="159087.Daro_3427"/>
<dbReference type="NCBIfam" id="TIGR02249">
    <property type="entry name" value="integrase_gron"/>
    <property type="match status" value="1"/>
</dbReference>
<dbReference type="GO" id="GO:0006310">
    <property type="term" value="P:DNA recombination"/>
    <property type="evidence" value="ECO:0007669"/>
    <property type="project" value="UniProtKB-KW"/>
</dbReference>
<organism evidence="12">
    <name type="scientific">Dechloromonas aromatica (strain RCB)</name>
    <dbReference type="NCBI Taxonomy" id="159087"/>
    <lineage>
        <taxon>Bacteria</taxon>
        <taxon>Pseudomonadati</taxon>
        <taxon>Pseudomonadota</taxon>
        <taxon>Betaproteobacteria</taxon>
        <taxon>Rhodocyclales</taxon>
        <taxon>Azonexaceae</taxon>
        <taxon>Dechloromonas</taxon>
    </lineage>
</organism>
<accession>Q47AH5</accession>
<comment type="function">
    <text evidence="7">Site-specific tyrosine recombinase, which acts by catalyzing the cutting and rejoining of the recombining DNA molecules. The XerC-XerD complex is essential to convert dimers of the bacterial chromosome into monomers to permit their segregation at cell division. It also contributes to the segregational stability of plasmids.</text>
</comment>
<evidence type="ECO:0000256" key="9">
    <source>
        <dbReference type="PROSITE-ProRule" id="PRU01248"/>
    </source>
</evidence>
<comment type="subunit">
    <text evidence="8">Forms a cyclic heterotetrameric complex composed of two molecules of XerC and two molecules of XerD.</text>
</comment>
<dbReference type="InterPro" id="IPR002104">
    <property type="entry name" value="Integrase_catalytic"/>
</dbReference>
<dbReference type="FunFam" id="1.10.443.10:FF:000007">
    <property type="entry name" value="Tyrosine recombinase XerC"/>
    <property type="match status" value="1"/>
</dbReference>
<proteinExistence type="inferred from homology"/>
<dbReference type="HOGENOM" id="CLU_027562_37_0_4"/>
<dbReference type="PANTHER" id="PTHR30349">
    <property type="entry name" value="PHAGE INTEGRASE-RELATED"/>
    <property type="match status" value="1"/>
</dbReference>
<evidence type="ECO:0000256" key="4">
    <source>
        <dbReference type="ARBA" id="ARBA00022908"/>
    </source>
</evidence>
<dbReference type="GO" id="GO:0015074">
    <property type="term" value="P:DNA integration"/>
    <property type="evidence" value="ECO:0007669"/>
    <property type="project" value="UniProtKB-KW"/>
</dbReference>
<dbReference type="eggNOG" id="COG4974">
    <property type="taxonomic scope" value="Bacteria"/>
</dbReference>
<evidence type="ECO:0000259" key="11">
    <source>
        <dbReference type="PROSITE" id="PS51900"/>
    </source>
</evidence>
<reference evidence="12" key="1">
    <citation type="submission" date="2005-08" db="EMBL/GenBank/DDBJ databases">
        <title>Complete sequence of Dechloromonas aromatica RCB.</title>
        <authorList>
            <person name="Salinero K.K."/>
            <person name="Copeland A."/>
            <person name="Lucas S."/>
            <person name="Lapidus A."/>
            <person name="Barry K."/>
            <person name="Detter J.C."/>
            <person name="Glavina T."/>
            <person name="Hammon N."/>
            <person name="Israni S."/>
            <person name="Pitluck S."/>
            <person name="Di Bartolo G."/>
            <person name="Trong S."/>
            <person name="Schmutz J."/>
            <person name="Larimer F."/>
            <person name="Land M."/>
            <person name="Ivanova N."/>
            <person name="Richardson P."/>
        </authorList>
    </citation>
    <scope>NUCLEOTIDE SEQUENCE</scope>
    <source>
        <strain evidence="12">RCB</strain>
    </source>
</reference>
<dbReference type="InterPro" id="IPR011946">
    <property type="entry name" value="Integrase_integron-type"/>
</dbReference>
<feature type="domain" description="Core-binding (CB)" evidence="11">
    <location>
        <begin position="9"/>
        <end position="92"/>
    </location>
</feature>
<dbReference type="InterPro" id="IPR013762">
    <property type="entry name" value="Integrase-like_cat_sf"/>
</dbReference>
<dbReference type="Gene3D" id="1.10.150.130">
    <property type="match status" value="1"/>
</dbReference>
<feature type="domain" description="Tyr recombinase" evidence="10">
    <location>
        <begin position="110"/>
        <end position="323"/>
    </location>
</feature>
<evidence type="ECO:0000256" key="1">
    <source>
        <dbReference type="ARBA" id="ARBA00004496"/>
    </source>
</evidence>
<evidence type="ECO:0000256" key="7">
    <source>
        <dbReference type="ARBA" id="ARBA00037721"/>
    </source>
</evidence>
<sequence length="327" mass="37374">MSDIESSAPQSPKLLDQVRDKLRLKHYSIRTETQYVQWIRRFILFHDKRHPREMGAGEVEAFLTHLAVEGRVAASTQNQALSALLFLYRDVLGIQLPWLDQVVRAKQPQRLPVVLTRQEIAALLDRMSGLHGLMARLLYGTGMRLMECVRLRVKDVDFERAEIVVRDGKGAKDRVTMLPRTLIEPLQDHLRWRRTCYEDDLARGKASVYLPNALDRKYPNAETDWAWQYIFPAAGYSIDPRSGVERRHHLDEKALQRAVKKALQASGIAKLATPHTFRHSFATHLLQSGYDIRTVQELLGHADVTTTMIYTHVLNKGGRGVVSPLDV</sequence>
<dbReference type="PROSITE" id="PS51898">
    <property type="entry name" value="TYR_RECOMBINASE"/>
    <property type="match status" value="1"/>
</dbReference>
<evidence type="ECO:0000256" key="2">
    <source>
        <dbReference type="ARBA" id="ARBA00008857"/>
    </source>
</evidence>
<keyword evidence="4" id="KW-0229">DNA integration</keyword>
<comment type="similarity">
    <text evidence="2">Belongs to the 'phage' integrase family.</text>
</comment>
<dbReference type="InterPro" id="IPR004107">
    <property type="entry name" value="Integrase_SAM-like_N"/>
</dbReference>
<dbReference type="InterPro" id="IPR010998">
    <property type="entry name" value="Integrase_recombinase_N"/>
</dbReference>
<evidence type="ECO:0000256" key="6">
    <source>
        <dbReference type="ARBA" id="ARBA00023172"/>
    </source>
</evidence>
<dbReference type="KEGG" id="dar:Daro_3427"/>
<dbReference type="CDD" id="cd01193">
    <property type="entry name" value="INT_IntI_C"/>
    <property type="match status" value="1"/>
</dbReference>
<name>Q47AH5_DECAR</name>
<dbReference type="InterPro" id="IPR011010">
    <property type="entry name" value="DNA_brk_join_enz"/>
</dbReference>
<dbReference type="PROSITE" id="PS51900">
    <property type="entry name" value="CB"/>
    <property type="match status" value="1"/>
</dbReference>
<dbReference type="Pfam" id="PF00589">
    <property type="entry name" value="Phage_integrase"/>
    <property type="match status" value="1"/>
</dbReference>
<dbReference type="Gene3D" id="1.10.443.10">
    <property type="entry name" value="Intergrase catalytic core"/>
    <property type="match status" value="1"/>
</dbReference>
<dbReference type="InterPro" id="IPR050090">
    <property type="entry name" value="Tyrosine_recombinase_XerCD"/>
</dbReference>
<dbReference type="GO" id="GO:0005737">
    <property type="term" value="C:cytoplasm"/>
    <property type="evidence" value="ECO:0007669"/>
    <property type="project" value="UniProtKB-SubCell"/>
</dbReference>
<dbReference type="OrthoDB" id="9801717at2"/>
<dbReference type="GO" id="GO:0003677">
    <property type="term" value="F:DNA binding"/>
    <property type="evidence" value="ECO:0007669"/>
    <property type="project" value="UniProtKB-UniRule"/>
</dbReference>
<dbReference type="PANTHER" id="PTHR30349:SF64">
    <property type="entry name" value="PROPHAGE INTEGRASE INTD-RELATED"/>
    <property type="match status" value="1"/>
</dbReference>
<dbReference type="Pfam" id="PF13495">
    <property type="entry name" value="Phage_int_SAM_4"/>
    <property type="match status" value="1"/>
</dbReference>